<dbReference type="PROSITE" id="PS00109">
    <property type="entry name" value="PROTEIN_KINASE_TYR"/>
    <property type="match status" value="1"/>
</dbReference>
<feature type="domain" description="Fungal-type protein kinase" evidence="2">
    <location>
        <begin position="127"/>
        <end position="367"/>
    </location>
</feature>
<evidence type="ECO:0000313" key="3">
    <source>
        <dbReference type="EMBL" id="KAL0954092.1"/>
    </source>
</evidence>
<gene>
    <name evidence="3" type="ORF">HGRIS_005238</name>
</gene>
<dbReference type="InterPro" id="IPR040976">
    <property type="entry name" value="Pkinase_fungal"/>
</dbReference>
<dbReference type="InterPro" id="IPR011009">
    <property type="entry name" value="Kinase-like_dom_sf"/>
</dbReference>
<accession>A0ABR3JFA1</accession>
<dbReference type="Pfam" id="PF17667">
    <property type="entry name" value="Pkinase_fungal"/>
    <property type="match status" value="1"/>
</dbReference>
<organism evidence="3 4">
    <name type="scientific">Hohenbuehelia grisea</name>
    <dbReference type="NCBI Taxonomy" id="104357"/>
    <lineage>
        <taxon>Eukaryota</taxon>
        <taxon>Fungi</taxon>
        <taxon>Dikarya</taxon>
        <taxon>Basidiomycota</taxon>
        <taxon>Agaricomycotina</taxon>
        <taxon>Agaricomycetes</taxon>
        <taxon>Agaricomycetidae</taxon>
        <taxon>Agaricales</taxon>
        <taxon>Pleurotineae</taxon>
        <taxon>Pleurotaceae</taxon>
        <taxon>Hohenbuehelia</taxon>
    </lineage>
</organism>
<keyword evidence="4" id="KW-1185">Reference proteome</keyword>
<dbReference type="InterPro" id="IPR008266">
    <property type="entry name" value="Tyr_kinase_AS"/>
</dbReference>
<dbReference type="Proteomes" id="UP001556367">
    <property type="component" value="Unassembled WGS sequence"/>
</dbReference>
<feature type="region of interest" description="Disordered" evidence="1">
    <location>
        <begin position="498"/>
        <end position="549"/>
    </location>
</feature>
<protein>
    <recommendedName>
        <fullName evidence="2">Fungal-type protein kinase domain-containing protein</fullName>
    </recommendedName>
</protein>
<reference evidence="4" key="1">
    <citation type="submission" date="2024-06" db="EMBL/GenBank/DDBJ databases">
        <title>Multi-omics analyses provide insights into the biosynthesis of the anticancer antibiotic pleurotin in Hohenbuehelia grisea.</title>
        <authorList>
            <person name="Weaver J.A."/>
            <person name="Alberti F."/>
        </authorList>
    </citation>
    <scope>NUCLEOTIDE SEQUENCE [LARGE SCALE GENOMIC DNA]</scope>
    <source>
        <strain evidence="4">T-177</strain>
    </source>
</reference>
<dbReference type="EMBL" id="JASNQZ010000008">
    <property type="protein sequence ID" value="KAL0954092.1"/>
    <property type="molecule type" value="Genomic_DNA"/>
</dbReference>
<sequence length="549" mass="63404">MCSLYQPPSDHITRDASVERVNPFCPDEEPLWNVKIDGKVYFDCWRLHIGDPWNRMTSVLVASKEKMGFAFVIKDSYRNLQRPEDEVRLFKQLHTPGAAPGWVRVKHGGDVKVEGRTIDTTGETFRRRKTRLVMESSGESLSFCKDVIHFLKAMYDVLEAHRFGVQHRKILHRDISQMNILIHPEENSYADLFDLEDPDLRPKFIDEVLNKEEKAKPLAILFDLDHACSFNIPEVYANQEEFETLALDVDAPNHISFKSDPLKARTGTPIYIARAVSSGALHYNTWFGPMPVLRGSIRADYELCYANDGIRSFKDEGPGKYHGRSFTDDRISLLRELRSKFECRTVRGRLFRHLPRHDAESTFWVIVSFLLRAKPVHNAVEDDLKFFQKAWKALMTHEVTDDDDDDVDSRSSLVAFDVKSWANALHPALVRLGVHNLLYALAEQVIPEYAWLDKEPHPFHLHEAMQRILLQFIFDKRNEDPILLYTVKVREMIIQEEAPPKQKPAQYRTHDGTGGVKRPSQFFQSSSKRQKTQTYPPLASIKNPPRSLP</sequence>
<evidence type="ECO:0000256" key="1">
    <source>
        <dbReference type="SAM" id="MobiDB-lite"/>
    </source>
</evidence>
<name>A0ABR3JFA1_9AGAR</name>
<evidence type="ECO:0000313" key="4">
    <source>
        <dbReference type="Proteomes" id="UP001556367"/>
    </source>
</evidence>
<dbReference type="SUPFAM" id="SSF56112">
    <property type="entry name" value="Protein kinase-like (PK-like)"/>
    <property type="match status" value="1"/>
</dbReference>
<comment type="caution">
    <text evidence="3">The sequence shown here is derived from an EMBL/GenBank/DDBJ whole genome shotgun (WGS) entry which is preliminary data.</text>
</comment>
<evidence type="ECO:0000259" key="2">
    <source>
        <dbReference type="Pfam" id="PF17667"/>
    </source>
</evidence>
<proteinExistence type="predicted"/>